<dbReference type="InterPro" id="IPR001357">
    <property type="entry name" value="BRCT_dom"/>
</dbReference>
<dbReference type="AlphaFoldDB" id="A0A5N5E5C4"/>
<dbReference type="InterPro" id="IPR036420">
    <property type="entry name" value="BRCT_dom_sf"/>
</dbReference>
<accession>A0A5N5E5C4</accession>
<dbReference type="GO" id="GO:0006260">
    <property type="term" value="P:DNA replication"/>
    <property type="evidence" value="ECO:0007669"/>
    <property type="project" value="InterPro"/>
</dbReference>
<evidence type="ECO:0000256" key="2">
    <source>
        <dbReference type="ARBA" id="ARBA00022801"/>
    </source>
</evidence>
<name>A0A5N5E5C4_RHOER</name>
<dbReference type="Pfam" id="PF00533">
    <property type="entry name" value="BRCT"/>
    <property type="match status" value="1"/>
</dbReference>
<keyword evidence="1" id="KW-0540">Nuclease</keyword>
<organism evidence="5 6">
    <name type="scientific">Rhodococcus erythropolis</name>
    <name type="common">Arthrobacter picolinophilus</name>
    <dbReference type="NCBI Taxonomy" id="1833"/>
    <lineage>
        <taxon>Bacteria</taxon>
        <taxon>Bacillati</taxon>
        <taxon>Actinomycetota</taxon>
        <taxon>Actinomycetes</taxon>
        <taxon>Mycobacteriales</taxon>
        <taxon>Nocardiaceae</taxon>
        <taxon>Rhodococcus</taxon>
        <taxon>Rhodococcus erythropolis group</taxon>
    </lineage>
</organism>
<evidence type="ECO:0000259" key="4">
    <source>
        <dbReference type="PROSITE" id="PS50172"/>
    </source>
</evidence>
<sequence>MTSALSHAETLRLPADHRWVVLDVETSGMRSASHRVLSIAALVLREDGSVERQFSTLLNPGCDPGPVHVHNLTPDRLAGAPRFEDIAEEFADLLSSRTMVAHNASFDYGFLDAEFQRAGFGTPIEKRLCTLALSRRLELDVPNHRLATLAEYWKIEQVNAHDAYDDARVLVEVFGRSASLAETLQLPLPVVGCKDRRATVHSREIKRVPSSFTNPGRLDLTHGLVQGMKIAISGPTSAPRATLAARLTDAGFEFTNTVSRQTSVLVCDNTASQSSKVRKAESDGIPVISEQQLEHLLERAVPGEIKIEGASVGVSTVEPVPDTMTAPEVEVQREVVLVPEMIVSAQPRPDESTSGVRPSSIATASPLANRKAKAWQGRRVLILGGTHLDGVIMRSRILQLGARPSLNFTTAVTEVLVLEGGESDKRMARVTDRGLPKITESDVNEALVSGVVPAHMRLESRLSAPILMRGEVVDLPAAQSSWSINVAWRAENVGDEFDVDVVAFLLDGTNKVDSDQDFVFYNNTVDEDGAVELSVDGDSEQSVRADLDSLPAECQRVVIAAAVDGDKTFGDLGAVSVSIDGSDGTFATFVLDLGTVERTMVLAEIYRRGNVWRLRAVGQGHNHGLGAMAVGYGVEVDD</sequence>
<feature type="domain" description="BRCT" evidence="4">
    <location>
        <begin position="220"/>
        <end position="299"/>
    </location>
</feature>
<dbReference type="CDD" id="cd06974">
    <property type="entry name" value="TerD_like"/>
    <property type="match status" value="1"/>
</dbReference>
<evidence type="ECO:0000313" key="5">
    <source>
        <dbReference type="EMBL" id="KAB2585407.1"/>
    </source>
</evidence>
<dbReference type="SUPFAM" id="SSF53098">
    <property type="entry name" value="Ribonuclease H-like"/>
    <property type="match status" value="1"/>
</dbReference>
<evidence type="ECO:0000256" key="1">
    <source>
        <dbReference type="ARBA" id="ARBA00022722"/>
    </source>
</evidence>
<dbReference type="InterPro" id="IPR036397">
    <property type="entry name" value="RNaseH_sf"/>
</dbReference>
<dbReference type="SUPFAM" id="SSF52113">
    <property type="entry name" value="BRCT domain"/>
    <property type="match status" value="1"/>
</dbReference>
<dbReference type="GO" id="GO:0005829">
    <property type="term" value="C:cytosol"/>
    <property type="evidence" value="ECO:0007669"/>
    <property type="project" value="TreeGrafter"/>
</dbReference>
<dbReference type="PROSITE" id="PS50172">
    <property type="entry name" value="BRCT"/>
    <property type="match status" value="1"/>
</dbReference>
<dbReference type="InterPro" id="IPR003325">
    <property type="entry name" value="TerD"/>
</dbReference>
<gene>
    <name evidence="5" type="ORF">BS297_10515</name>
</gene>
<dbReference type="NCBIfam" id="TIGR00573">
    <property type="entry name" value="dnaq"/>
    <property type="match status" value="1"/>
</dbReference>
<dbReference type="PANTHER" id="PTHR30231">
    <property type="entry name" value="DNA POLYMERASE III SUBUNIT EPSILON"/>
    <property type="match status" value="1"/>
</dbReference>
<comment type="caution">
    <text evidence="5">The sequence shown here is derived from an EMBL/GenBank/DDBJ whole genome shotgun (WGS) entry which is preliminary data.</text>
</comment>
<proteinExistence type="predicted"/>
<dbReference type="Pfam" id="PF00929">
    <property type="entry name" value="RNase_T"/>
    <property type="match status" value="1"/>
</dbReference>
<reference evidence="5 6" key="1">
    <citation type="journal article" date="2017" name="Poromechanics V (2013)">
        <title>Genomic Characterization of the Arsenic-Tolerant Actinobacterium, &lt;i&gt;Rhodococcus erythropolis&lt;/i&gt; S43.</title>
        <authorList>
            <person name="Retamal-Morales G."/>
            <person name="Mehnert M."/>
            <person name="Schwabe R."/>
            <person name="Tischler D."/>
            <person name="Schloemann M."/>
            <person name="Levican G.J."/>
        </authorList>
    </citation>
    <scope>NUCLEOTIDE SEQUENCE [LARGE SCALE GENOMIC DNA]</scope>
    <source>
        <strain evidence="5 6">S43</strain>
    </source>
</reference>
<keyword evidence="2" id="KW-0378">Hydrolase</keyword>
<dbReference type="InterPro" id="IPR013520">
    <property type="entry name" value="Ribonucl_H"/>
</dbReference>
<dbReference type="SMART" id="SM00292">
    <property type="entry name" value="BRCT"/>
    <property type="match status" value="2"/>
</dbReference>
<dbReference type="InterPro" id="IPR006054">
    <property type="entry name" value="DnaQ"/>
</dbReference>
<dbReference type="GO" id="GO:0003677">
    <property type="term" value="F:DNA binding"/>
    <property type="evidence" value="ECO:0007669"/>
    <property type="project" value="InterPro"/>
</dbReference>
<dbReference type="Gene3D" id="2.60.60.30">
    <property type="entry name" value="sav2460 like domains"/>
    <property type="match status" value="1"/>
</dbReference>
<dbReference type="FunFam" id="3.30.420.10:FF:000045">
    <property type="entry name" value="3'-5' exonuclease DinG"/>
    <property type="match status" value="1"/>
</dbReference>
<dbReference type="Proteomes" id="UP000325576">
    <property type="component" value="Unassembled WGS sequence"/>
</dbReference>
<dbReference type="PANTHER" id="PTHR30231:SF4">
    <property type="entry name" value="PROTEIN NEN2"/>
    <property type="match status" value="1"/>
</dbReference>
<evidence type="ECO:0000313" key="6">
    <source>
        <dbReference type="Proteomes" id="UP000325576"/>
    </source>
</evidence>
<dbReference type="GO" id="GO:0003887">
    <property type="term" value="F:DNA-directed DNA polymerase activity"/>
    <property type="evidence" value="ECO:0007669"/>
    <property type="project" value="InterPro"/>
</dbReference>
<dbReference type="EMBL" id="MRBO01000334">
    <property type="protein sequence ID" value="KAB2585407.1"/>
    <property type="molecule type" value="Genomic_DNA"/>
</dbReference>
<dbReference type="Gene3D" id="3.40.50.10190">
    <property type="entry name" value="BRCT domain"/>
    <property type="match status" value="1"/>
</dbReference>
<dbReference type="Pfam" id="PF02342">
    <property type="entry name" value="TerD"/>
    <property type="match status" value="1"/>
</dbReference>
<dbReference type="CDD" id="cd06127">
    <property type="entry name" value="DEDDh"/>
    <property type="match status" value="1"/>
</dbReference>
<dbReference type="Gene3D" id="3.30.420.10">
    <property type="entry name" value="Ribonuclease H-like superfamily/Ribonuclease H"/>
    <property type="match status" value="1"/>
</dbReference>
<dbReference type="InterPro" id="IPR012337">
    <property type="entry name" value="RNaseH-like_sf"/>
</dbReference>
<protein>
    <submittedName>
        <fullName evidence="5">3'-5' exonuclease</fullName>
    </submittedName>
</protein>
<dbReference type="GO" id="GO:0008408">
    <property type="term" value="F:3'-5' exonuclease activity"/>
    <property type="evidence" value="ECO:0007669"/>
    <property type="project" value="TreeGrafter"/>
</dbReference>
<keyword evidence="3 5" id="KW-0269">Exonuclease</keyword>
<evidence type="ECO:0000256" key="3">
    <source>
        <dbReference type="ARBA" id="ARBA00022839"/>
    </source>
</evidence>
<dbReference type="SMART" id="SM00479">
    <property type="entry name" value="EXOIII"/>
    <property type="match status" value="1"/>
</dbReference>